<accession>A0ABQ6F782</accession>
<protein>
    <recommendedName>
        <fullName evidence="3">RNA-binding protein</fullName>
    </recommendedName>
</protein>
<gene>
    <name evidence="1" type="ORF">GCM10007938_42500</name>
</gene>
<sequence length="134" mass="15335">MLTIVIAKTSCVEPRQLIGQHLDEGTQIKSIKTYGKIDGVSLFAALVDSPNTLKTPISHVNFEGFAVHPVHLRPSTRPPRVQHGETVQLRSSPKWRRRLKRYKKNEIKTQLSESSWSKFVKKKHVLSAYQQINH</sequence>
<dbReference type="EMBL" id="BSPW01000123">
    <property type="protein sequence ID" value="GLT20465.1"/>
    <property type="molecule type" value="Genomic_DNA"/>
</dbReference>
<comment type="caution">
    <text evidence="1">The sequence shown here is derived from an EMBL/GenBank/DDBJ whole genome shotgun (WGS) entry which is preliminary data.</text>
</comment>
<proteinExistence type="predicted"/>
<keyword evidence="2" id="KW-1185">Reference proteome</keyword>
<evidence type="ECO:0000313" key="2">
    <source>
        <dbReference type="Proteomes" id="UP001157138"/>
    </source>
</evidence>
<organism evidence="1 2">
    <name type="scientific">Vibrio zhanjiangensis</name>
    <dbReference type="NCBI Taxonomy" id="1046128"/>
    <lineage>
        <taxon>Bacteria</taxon>
        <taxon>Pseudomonadati</taxon>
        <taxon>Pseudomonadota</taxon>
        <taxon>Gammaproteobacteria</taxon>
        <taxon>Vibrionales</taxon>
        <taxon>Vibrionaceae</taxon>
        <taxon>Vibrio</taxon>
    </lineage>
</organism>
<evidence type="ECO:0008006" key="3">
    <source>
        <dbReference type="Google" id="ProtNLM"/>
    </source>
</evidence>
<dbReference type="Proteomes" id="UP001157138">
    <property type="component" value="Unassembled WGS sequence"/>
</dbReference>
<reference evidence="2" key="1">
    <citation type="journal article" date="2019" name="Int. J. Syst. Evol. Microbiol.">
        <title>The Global Catalogue of Microorganisms (GCM) 10K type strain sequencing project: providing services to taxonomists for standard genome sequencing and annotation.</title>
        <authorList>
            <consortium name="The Broad Institute Genomics Platform"/>
            <consortium name="The Broad Institute Genome Sequencing Center for Infectious Disease"/>
            <person name="Wu L."/>
            <person name="Ma J."/>
        </authorList>
    </citation>
    <scope>NUCLEOTIDE SEQUENCE [LARGE SCALE GENOMIC DNA]</scope>
    <source>
        <strain evidence="2">NBRC 108723</strain>
    </source>
</reference>
<dbReference type="RefSeq" id="WP_284194294.1">
    <property type="nucleotide sequence ID" value="NZ_BSPW01000123.1"/>
</dbReference>
<name>A0ABQ6F782_9VIBR</name>
<evidence type="ECO:0000313" key="1">
    <source>
        <dbReference type="EMBL" id="GLT20465.1"/>
    </source>
</evidence>